<dbReference type="Proteomes" id="UP001234178">
    <property type="component" value="Unassembled WGS sequence"/>
</dbReference>
<accession>A0ABR0AH38</accession>
<proteinExistence type="predicted"/>
<sequence>MEDSDTDSDETVNKQRIAHENAMAMWRWKAKCVCLLYLLMKRRRLKALQNSYRPVGRLWTRFHNSSSQREQHSLCTTVLLAEKSMADCFTFRNITRMSPSMFNKLLKMVGPKLAKKDTKMRRSIPVGIDYIVLLSYYCKFPCKILMKLNEFK</sequence>
<comment type="caution">
    <text evidence="1">The sequence shown here is derived from an EMBL/GenBank/DDBJ whole genome shotgun (WGS) entry which is preliminary data.</text>
</comment>
<name>A0ABR0AH38_9CRUS</name>
<dbReference type="EMBL" id="JAOYFB010000037">
    <property type="protein sequence ID" value="KAK4024283.1"/>
    <property type="molecule type" value="Genomic_DNA"/>
</dbReference>
<protein>
    <submittedName>
        <fullName evidence="1">Uncharacterized protein</fullName>
    </submittedName>
</protein>
<gene>
    <name evidence="1" type="ORF">OUZ56_009667</name>
</gene>
<keyword evidence="2" id="KW-1185">Reference proteome</keyword>
<evidence type="ECO:0000313" key="1">
    <source>
        <dbReference type="EMBL" id="KAK4024283.1"/>
    </source>
</evidence>
<evidence type="ECO:0000313" key="2">
    <source>
        <dbReference type="Proteomes" id="UP001234178"/>
    </source>
</evidence>
<reference evidence="1 2" key="1">
    <citation type="journal article" date="2023" name="Nucleic Acids Res.">
        <title>The hologenome of Daphnia magna reveals possible DNA methylation and microbiome-mediated evolution of the host genome.</title>
        <authorList>
            <person name="Chaturvedi A."/>
            <person name="Li X."/>
            <person name="Dhandapani V."/>
            <person name="Marshall H."/>
            <person name="Kissane S."/>
            <person name="Cuenca-Cambronero M."/>
            <person name="Asole G."/>
            <person name="Calvet F."/>
            <person name="Ruiz-Romero M."/>
            <person name="Marangio P."/>
            <person name="Guigo R."/>
            <person name="Rago D."/>
            <person name="Mirbahai L."/>
            <person name="Eastwood N."/>
            <person name="Colbourne J.K."/>
            <person name="Zhou J."/>
            <person name="Mallon E."/>
            <person name="Orsini L."/>
        </authorList>
    </citation>
    <scope>NUCLEOTIDE SEQUENCE [LARGE SCALE GENOMIC DNA]</scope>
    <source>
        <strain evidence="1">LRV0_1</strain>
    </source>
</reference>
<organism evidence="1 2">
    <name type="scientific">Daphnia magna</name>
    <dbReference type="NCBI Taxonomy" id="35525"/>
    <lineage>
        <taxon>Eukaryota</taxon>
        <taxon>Metazoa</taxon>
        <taxon>Ecdysozoa</taxon>
        <taxon>Arthropoda</taxon>
        <taxon>Crustacea</taxon>
        <taxon>Branchiopoda</taxon>
        <taxon>Diplostraca</taxon>
        <taxon>Cladocera</taxon>
        <taxon>Anomopoda</taxon>
        <taxon>Daphniidae</taxon>
        <taxon>Daphnia</taxon>
    </lineage>
</organism>